<feature type="non-terminal residue" evidence="3">
    <location>
        <position position="1"/>
    </location>
</feature>
<dbReference type="AlphaFoldDB" id="A0A8S4PCY5"/>
<dbReference type="Pfam" id="PF10517">
    <property type="entry name" value="DM13"/>
    <property type="match status" value="2"/>
</dbReference>
<evidence type="ECO:0000256" key="1">
    <source>
        <dbReference type="ARBA" id="ARBA00022737"/>
    </source>
</evidence>
<evidence type="ECO:0000313" key="4">
    <source>
        <dbReference type="Proteomes" id="UP000749559"/>
    </source>
</evidence>
<gene>
    <name evidence="3" type="ORF">OFUS_LOCUS16254</name>
</gene>
<evidence type="ECO:0000259" key="2">
    <source>
        <dbReference type="PROSITE" id="PS51549"/>
    </source>
</evidence>
<feature type="domain" description="DM13" evidence="2">
    <location>
        <begin position="180"/>
        <end position="288"/>
    </location>
</feature>
<dbReference type="SMART" id="SM00686">
    <property type="entry name" value="DM13"/>
    <property type="match status" value="2"/>
</dbReference>
<proteinExistence type="predicted"/>
<comment type="caution">
    <text evidence="3">The sequence shown here is derived from an EMBL/GenBank/DDBJ whole genome shotgun (WGS) entry which is preliminary data.</text>
</comment>
<protein>
    <recommendedName>
        <fullName evidence="2">DM13 domain-containing protein</fullName>
    </recommendedName>
</protein>
<sequence>IYRVDNNSSEQTTKNLLKQNKLNHNRKMKMLLIILMQVFAVKAQDAGDFELGDYKGALIGDLVTRSNDVTGTLYALGPNLLYLENFNFDGANDFSFFYIGCRRASPEPSKEGLRLLHSKQDDLTPVETAVNQGLLIPFPFRKYVSLDHFAWFSLWDEQNEVSLADISIPEDFEEPRPYILSADAFTSEDARVNAVRIIMRTARNVTIQSFTFDGTGLDANFYAGTGDSLTATSGELVTVEEENDSTLGIYDRATLTLRLPEDLTLLDADWIIVTCPQCTTPFAQIELPDYRNLPADVQIF</sequence>
<dbReference type="Proteomes" id="UP000749559">
    <property type="component" value="Unassembled WGS sequence"/>
</dbReference>
<organism evidence="3 4">
    <name type="scientific">Owenia fusiformis</name>
    <name type="common">Polychaete worm</name>
    <dbReference type="NCBI Taxonomy" id="6347"/>
    <lineage>
        <taxon>Eukaryota</taxon>
        <taxon>Metazoa</taxon>
        <taxon>Spiralia</taxon>
        <taxon>Lophotrochozoa</taxon>
        <taxon>Annelida</taxon>
        <taxon>Polychaeta</taxon>
        <taxon>Sedentaria</taxon>
        <taxon>Canalipalpata</taxon>
        <taxon>Sabellida</taxon>
        <taxon>Oweniida</taxon>
        <taxon>Oweniidae</taxon>
        <taxon>Owenia</taxon>
    </lineage>
</organism>
<keyword evidence="4" id="KW-1185">Reference proteome</keyword>
<dbReference type="InterPro" id="IPR052126">
    <property type="entry name" value="Spindle_Org/Thrombomodulin"/>
</dbReference>
<dbReference type="PROSITE" id="PS51549">
    <property type="entry name" value="DM13"/>
    <property type="match status" value="2"/>
</dbReference>
<dbReference type="EMBL" id="CAIIXF020000008">
    <property type="protein sequence ID" value="CAH1791133.1"/>
    <property type="molecule type" value="Genomic_DNA"/>
</dbReference>
<dbReference type="InterPro" id="IPR019545">
    <property type="entry name" value="DM13_domain"/>
</dbReference>
<keyword evidence="1" id="KW-0677">Repeat</keyword>
<accession>A0A8S4PCY5</accession>
<name>A0A8S4PCY5_OWEFU</name>
<dbReference type="OrthoDB" id="2448405at2759"/>
<dbReference type="PANTHER" id="PTHR24036">
    <property type="entry name" value="SKELETOR-RELATED"/>
    <property type="match status" value="1"/>
</dbReference>
<reference evidence="3" key="1">
    <citation type="submission" date="2022-03" db="EMBL/GenBank/DDBJ databases">
        <authorList>
            <person name="Martin C."/>
        </authorList>
    </citation>
    <scope>NUCLEOTIDE SEQUENCE</scope>
</reference>
<feature type="domain" description="DM13" evidence="2">
    <location>
        <begin position="52"/>
        <end position="169"/>
    </location>
</feature>
<dbReference type="PANTHER" id="PTHR24036:SF5">
    <property type="entry name" value="THROMBOMODULIN"/>
    <property type="match status" value="1"/>
</dbReference>
<evidence type="ECO:0000313" key="3">
    <source>
        <dbReference type="EMBL" id="CAH1791133.1"/>
    </source>
</evidence>